<feature type="domain" description="DUF6536" evidence="3">
    <location>
        <begin position="174"/>
        <end position="327"/>
    </location>
</feature>
<feature type="transmembrane region" description="Helical" evidence="2">
    <location>
        <begin position="772"/>
        <end position="794"/>
    </location>
</feature>
<keyword evidence="2" id="KW-0472">Membrane</keyword>
<comment type="caution">
    <text evidence="4">The sequence shown here is derived from an EMBL/GenBank/DDBJ whole genome shotgun (WGS) entry which is preliminary data.</text>
</comment>
<reference evidence="4 5" key="1">
    <citation type="submission" date="2021-01" db="EMBL/GenBank/DDBJ databases">
        <title>Cercospora kikuchii MAFF 305040 whole genome shotgun sequence.</title>
        <authorList>
            <person name="Kashiwa T."/>
            <person name="Suzuki T."/>
        </authorList>
    </citation>
    <scope>NUCLEOTIDE SEQUENCE [LARGE SCALE GENOMIC DNA]</scope>
    <source>
        <strain evidence="4 5">MAFF 305040</strain>
    </source>
</reference>
<evidence type="ECO:0000259" key="3">
    <source>
        <dbReference type="Pfam" id="PF20163"/>
    </source>
</evidence>
<dbReference type="PANTHER" id="PTHR35395:SF1">
    <property type="entry name" value="DUF6536 DOMAIN-CONTAINING PROTEIN"/>
    <property type="match status" value="1"/>
</dbReference>
<dbReference type="InterPro" id="IPR046623">
    <property type="entry name" value="DUF6536"/>
</dbReference>
<dbReference type="Proteomes" id="UP000825890">
    <property type="component" value="Unassembled WGS sequence"/>
</dbReference>
<organism evidence="4 5">
    <name type="scientific">Cercospora kikuchii</name>
    <dbReference type="NCBI Taxonomy" id="84275"/>
    <lineage>
        <taxon>Eukaryota</taxon>
        <taxon>Fungi</taxon>
        <taxon>Dikarya</taxon>
        <taxon>Ascomycota</taxon>
        <taxon>Pezizomycotina</taxon>
        <taxon>Dothideomycetes</taxon>
        <taxon>Dothideomycetidae</taxon>
        <taxon>Mycosphaerellales</taxon>
        <taxon>Mycosphaerellaceae</taxon>
        <taxon>Cercospora</taxon>
    </lineage>
</organism>
<dbReference type="GeneID" id="68293355"/>
<dbReference type="OrthoDB" id="5429634at2759"/>
<feature type="transmembrane region" description="Helical" evidence="2">
    <location>
        <begin position="287"/>
        <end position="304"/>
    </location>
</feature>
<dbReference type="RefSeq" id="XP_044659073.1">
    <property type="nucleotide sequence ID" value="XM_044803138.1"/>
</dbReference>
<evidence type="ECO:0000313" key="5">
    <source>
        <dbReference type="Proteomes" id="UP000825890"/>
    </source>
</evidence>
<feature type="compositionally biased region" description="Acidic residues" evidence="1">
    <location>
        <begin position="948"/>
        <end position="962"/>
    </location>
</feature>
<keyword evidence="2" id="KW-0812">Transmembrane</keyword>
<sequence length="972" mass="108698">MSQDCEEAALLALAAETTTGSDICGPSQPQSPSILPLEIKREDCATVETQGSGADNPNDDSRVSGVLVPDLDAPFETAALQNVPSSFRSSSTFSQSTESLMGSQVFDISEHQPATRYSGEAGSVADAQAAELAVQYTSDANSIHSEHQPDVSMLQQTLYKDRCHKNNISFRQSWRFAAVRCIVGACAVLLLNSSVAVVAALRWPRKQGVFTLYEGDCDVVNNWSTYLHLLINLLSSLLLASSNCTMQRLAAPTKAEVDASHAKGCSLDIGAPSMRNILSLRVSKRRILAWWLICLTSLPIHLFYNSVLFKTAATIGDYDMYLASPAVLDDRDATLYRRTRAIERNCSAQGISKTAGCWNAVNSTFCDELQSKDRYEGMDLDEWRAWGNISFNNTSTFFCPITIWSSDQRFDPGAKNTSWACSTWRPDETSPQDPLTSYNCSDPTKKVNDNFALKHFLRYRDRLESLTNDQCISAYSRAWLPDRGPVILWTTDVDHQQDIGWIETFEAYTANDYDWLCPKASDDCDRSTLSSVKDRPDLWTIEGYTGKYLIDGCLSVRITERCTLQASMHILLVVIICNFIKVATMLWTLFMDKDLPLFTVGDAIATFLCERPGKPRGSYTATDSPNQYGNRRQFAAVNKAQWISTIGFCGAVLSCGAGLLVHGASTVRGYDRDFVPPFQSKWSSIHQGAYRHILIPGPSRLQRVKYLLAVVLAVNIPQVAISLLYFGINALATTILLSREICDYYIRKRPLRVSEPQGAQTSTYFLTLPYRYSLPLILVSTIVHWLASQGFFLVRYVRLGFNRTTMELYEPEHYNEEDDGVDSIAILFWPPMLVALLIILMIILAVISLGFWTLYGHMPIIGSNSLTIAAACQRPDDDNDAAYLPISWGELEHKNSDDPCHCCFTSKEVHEPCFVQERKDLSPQTKKRKLLGAIFERKRTSTSRREEEEVEMVDLPDVASEEDVSHRSPTTH</sequence>
<feature type="transmembrane region" description="Helical" evidence="2">
    <location>
        <begin position="833"/>
        <end position="855"/>
    </location>
</feature>
<feature type="transmembrane region" description="Helical" evidence="2">
    <location>
        <begin position="568"/>
        <end position="590"/>
    </location>
</feature>
<evidence type="ECO:0000256" key="2">
    <source>
        <dbReference type="SAM" id="Phobius"/>
    </source>
</evidence>
<feature type="region of interest" description="Disordered" evidence="1">
    <location>
        <begin position="939"/>
        <end position="972"/>
    </location>
</feature>
<keyword evidence="5" id="KW-1185">Reference proteome</keyword>
<evidence type="ECO:0000256" key="1">
    <source>
        <dbReference type="SAM" id="MobiDB-lite"/>
    </source>
</evidence>
<gene>
    <name evidence="4" type="ORF">CKM354_000778000</name>
</gene>
<dbReference type="AlphaFoldDB" id="A0A9P3CLN6"/>
<protein>
    <recommendedName>
        <fullName evidence="3">DUF6536 domain-containing protein</fullName>
    </recommendedName>
</protein>
<name>A0A9P3CLN6_9PEZI</name>
<dbReference type="PANTHER" id="PTHR35395">
    <property type="entry name" value="DUF6536 DOMAIN-CONTAINING PROTEIN"/>
    <property type="match status" value="1"/>
</dbReference>
<feature type="transmembrane region" description="Helical" evidence="2">
    <location>
        <begin position="706"/>
        <end position="728"/>
    </location>
</feature>
<evidence type="ECO:0000313" key="4">
    <source>
        <dbReference type="EMBL" id="GIZ44586.1"/>
    </source>
</evidence>
<keyword evidence="2" id="KW-1133">Transmembrane helix</keyword>
<feature type="transmembrane region" description="Helical" evidence="2">
    <location>
        <begin position="177"/>
        <end position="203"/>
    </location>
</feature>
<dbReference type="EMBL" id="BOLY01000004">
    <property type="protein sequence ID" value="GIZ44586.1"/>
    <property type="molecule type" value="Genomic_DNA"/>
</dbReference>
<dbReference type="Pfam" id="PF20163">
    <property type="entry name" value="DUF6536"/>
    <property type="match status" value="1"/>
</dbReference>
<proteinExistence type="predicted"/>
<accession>A0A9P3CLN6</accession>